<evidence type="ECO:0000313" key="2">
    <source>
        <dbReference type="EMBL" id="BAI79537.1"/>
    </source>
</evidence>
<proteinExistence type="predicted"/>
<dbReference type="OrthoDB" id="9790687at2"/>
<dbReference type="RefSeq" id="WP_013006785.1">
    <property type="nucleotide sequence ID" value="NC_013939.1"/>
</dbReference>
<keyword evidence="3" id="KW-1185">Reference proteome</keyword>
<feature type="domain" description="Roadblock/LAMTOR2" evidence="1">
    <location>
        <begin position="16"/>
        <end position="106"/>
    </location>
</feature>
<dbReference type="Pfam" id="PF03259">
    <property type="entry name" value="Robl_LC7"/>
    <property type="match status" value="1"/>
</dbReference>
<evidence type="ECO:0000313" key="3">
    <source>
        <dbReference type="Proteomes" id="UP000001520"/>
    </source>
</evidence>
<dbReference type="eggNOG" id="COG2018">
    <property type="taxonomic scope" value="Bacteria"/>
</dbReference>
<dbReference type="PANTHER" id="PTHR13323">
    <property type="entry name" value="LATE ENDOSOMAL/LYSOSOMAL MP1 INTERACTING PROTEIN"/>
    <property type="match status" value="1"/>
</dbReference>
<dbReference type="GO" id="GO:0005085">
    <property type="term" value="F:guanyl-nucleotide exchange factor activity"/>
    <property type="evidence" value="ECO:0007669"/>
    <property type="project" value="InterPro"/>
</dbReference>
<reference evidence="2 3" key="1">
    <citation type="journal article" date="2010" name="DNA Res.">
        <title>Bacterial lifestyle in a deep-sea hydrothermal vent chimney revealed by the genome sequence of the thermophilic bacterium Deferribacter desulfuricans SSM1.</title>
        <authorList>
            <person name="Takaki Y."/>
            <person name="Shimamura S."/>
            <person name="Nakagawa S."/>
            <person name="Fukuhara Y."/>
            <person name="Horikawa H."/>
            <person name="Ankai A."/>
            <person name="Harada T."/>
            <person name="Hosoyama A."/>
            <person name="Oguchi A."/>
            <person name="Fukui S."/>
            <person name="Fujita N."/>
            <person name="Takami H."/>
            <person name="Takai K."/>
        </authorList>
    </citation>
    <scope>NUCLEOTIDE SEQUENCE [LARGE SCALE GENOMIC DNA]</scope>
    <source>
        <strain evidence="3">DSM 14783 / JCM 11476 / NBRC 101012 / SSM1</strain>
    </source>
</reference>
<dbReference type="Gene3D" id="3.30.450.30">
    <property type="entry name" value="Dynein light chain 2a, cytoplasmic"/>
    <property type="match status" value="1"/>
</dbReference>
<organism evidence="2 3">
    <name type="scientific">Deferribacter desulfuricans (strain DSM 14783 / JCM 11476 / NBRC 101012 / SSM1)</name>
    <dbReference type="NCBI Taxonomy" id="639282"/>
    <lineage>
        <taxon>Bacteria</taxon>
        <taxon>Pseudomonadati</taxon>
        <taxon>Deferribacterota</taxon>
        <taxon>Deferribacteres</taxon>
        <taxon>Deferribacterales</taxon>
        <taxon>Deferribacteraceae</taxon>
        <taxon>Deferribacter</taxon>
    </lineage>
</organism>
<dbReference type="HOGENOM" id="CLU_128755_0_0_0"/>
<dbReference type="InterPro" id="IPR037587">
    <property type="entry name" value="LAMTOR2-like"/>
</dbReference>
<evidence type="ECO:0000259" key="1">
    <source>
        <dbReference type="SMART" id="SM00960"/>
    </source>
</evidence>
<dbReference type="GO" id="GO:0060090">
    <property type="term" value="F:molecular adaptor activity"/>
    <property type="evidence" value="ECO:0007669"/>
    <property type="project" value="InterPro"/>
</dbReference>
<dbReference type="KEGG" id="ddf:DEFDS_0025"/>
<accession>D3PAB4</accession>
<dbReference type="InterPro" id="IPR004942">
    <property type="entry name" value="Roadblock/LAMTOR2_dom"/>
</dbReference>
<gene>
    <name evidence="2" type="ordered locus">DEFDS_0025</name>
</gene>
<dbReference type="GO" id="GO:0032008">
    <property type="term" value="P:positive regulation of TOR signaling"/>
    <property type="evidence" value="ECO:0007669"/>
    <property type="project" value="InterPro"/>
</dbReference>
<dbReference type="Proteomes" id="UP000001520">
    <property type="component" value="Chromosome"/>
</dbReference>
<protein>
    <submittedName>
        <fullName evidence="2">Mutual gliding protein B</fullName>
    </submittedName>
</protein>
<dbReference type="SUPFAM" id="SSF103196">
    <property type="entry name" value="Roadblock/LC7 domain"/>
    <property type="match status" value="1"/>
</dbReference>
<sequence length="162" mass="18446">MDNFYLYLSDELKNEIELELNRLKEESNSKAVFLLDKNGQIISNSKNTDEYDKDSLGALIAGNVAATGGLAKLLGEKEFSILFHEGENEHIHINLIDKKFILVVIFDESTSLGLVRLRVKKTIANLLKLINKMKENNKSENLEDIFSDINEEDIEKLFKGEK</sequence>
<name>D3PAB4_DEFDS</name>
<dbReference type="AlphaFoldDB" id="D3PAB4"/>
<dbReference type="EMBL" id="AP011529">
    <property type="protein sequence ID" value="BAI79537.1"/>
    <property type="molecule type" value="Genomic_DNA"/>
</dbReference>
<dbReference type="STRING" id="639282.DEFDS_0025"/>
<dbReference type="SMART" id="SM00960">
    <property type="entry name" value="Robl_LC7"/>
    <property type="match status" value="1"/>
</dbReference>